<feature type="disulfide bond" evidence="2">
    <location>
        <begin position="741"/>
        <end position="750"/>
    </location>
</feature>
<dbReference type="InterPro" id="IPR013111">
    <property type="entry name" value="EGF_extracell"/>
</dbReference>
<keyword evidence="3" id="KW-0812">Transmembrane</keyword>
<dbReference type="SMART" id="SM00181">
    <property type="entry name" value="EGF"/>
    <property type="match status" value="12"/>
</dbReference>
<feature type="domain" description="EGF-like" evidence="5">
    <location>
        <begin position="717"/>
        <end position="751"/>
    </location>
</feature>
<dbReference type="PROSITE" id="PS01186">
    <property type="entry name" value="EGF_2"/>
    <property type="match status" value="1"/>
</dbReference>
<keyword evidence="3" id="KW-1133">Transmembrane helix</keyword>
<feature type="disulfide bond" evidence="2">
    <location>
        <begin position="811"/>
        <end position="820"/>
    </location>
</feature>
<dbReference type="KEGG" id="dpp:DICPUDRAFT_82750"/>
<evidence type="ECO:0000313" key="6">
    <source>
        <dbReference type="EMBL" id="EGC31369.1"/>
    </source>
</evidence>
<dbReference type="Pfam" id="PF24141">
    <property type="entry name" value="LRR_ComC"/>
    <property type="match status" value="1"/>
</dbReference>
<feature type="domain" description="EGF-like" evidence="5">
    <location>
        <begin position="680"/>
        <end position="715"/>
    </location>
</feature>
<dbReference type="Proteomes" id="UP000001064">
    <property type="component" value="Unassembled WGS sequence"/>
</dbReference>
<dbReference type="Pfam" id="PF01833">
    <property type="entry name" value="TIG"/>
    <property type="match status" value="1"/>
</dbReference>
<keyword evidence="1 2" id="KW-1015">Disulfide bond</keyword>
<dbReference type="Pfam" id="PF24143">
    <property type="entry name" value="Beta-sand_ComC_2nd"/>
    <property type="match status" value="1"/>
</dbReference>
<dbReference type="STRING" id="5786.F0ZXG9"/>
<feature type="disulfide bond" evidence="2">
    <location>
        <begin position="879"/>
        <end position="888"/>
    </location>
</feature>
<feature type="disulfide bond" evidence="2">
    <location>
        <begin position="705"/>
        <end position="714"/>
    </location>
</feature>
<sequence length="1371" mass="150198">MKFLIFFFIFLIFNFKFVLSIAPPTNEYNCLKNIVTKYKLSTAFVPDTAGVYPFCSIGSVSCYTNGSISSLRLNWEATTTVSPTASDFSCFPYFTFLQLYQFTISTTLLYSKIQNLNTLVLAGSKGITTINSQLAIYDQFSIYSQDFNSVIKMSYLNGLGYVTLGGGKITLETDSAAVKTTLRTFLFYTMNIPDMTGYTDLQYIQFSLNDGWNTASAANISKIDCVSLSLTFPSTPSISFPKPKSSSRFFYYTISGATLTKPSAIIDLSTYSFLKNIQILNPGPNFHLNNDIPFKLSQGTGLRWVGGSLTKFPTLSQYSSSLEISSSINTPLPDYTGSIKYLVFSNNLITGSVSSSWCNTHLVVTNNKMVGTLPSCIYCYLNDSSVYNDFSGNSFTNLVNNPICTTFAPKISIVKVNNFPYIFVTGTDIGLKPTSYWVFNSTLKCGTWNAVSSSNYSCSIPSLSKVEYFWINFVQPNNKNYTFPAISKQPTPTSIVINSNKATITGTFFSSYLNYVPQSITVGSATCSVTSSSFYEIQCTMTTTPSNTQLVTLNTNSLSKKVYIKTTNALLNNKPCPNDCNGNSRGICDLSTGQCVCNSGFALNDCSGYTCADPTCSNGGTCNQVEGKCVCDPSHQGENCNLNFIQCQINGGKICSGAGTCANQTGICTCNTGRTLADCSGYKCDSQNNCNGNGVCDETKGKCECYNNWQGIDCDTPYKDCVDPTCSNHGICFNQTGTCQCNSSWQGEFCELVFKPCPNNCNNHGLCNDQTGKCSCSPEYQGLECQYPYLPCENDCSGFGLCDNKTSVCTCFEGRLGDSCELIQCKDPQCSENGNCDYSLGVCSCNTPFFGDTCSLSQCSDPNCSGNGQCIYDTGVCGCDNGWKGNICHEPICLTNCSNNGICIQPEKCQCIENRIFDDCSGIQCLDPTCGGNGQCNHDIGICECKIEFTGENCTFSNHYASSVESVGEAGGQVTIYGFFGDEHKDPLIRIGTLECEIVNITHESIICNIGAGTGIKDIFISQNNIDWEGKSLFQYIKDYDQSNECTSACNLNNGKCVNGKCECYTGFKSFDCNSLNDTNIGGGNLVESKPSIDGGSGIIQNGAAQYNILVVSLVEVDIGGKHIIKHNLENNWKLNNKLSNGSFYYFEQQLTDSDTKISTTLEIITNDKVIEFANIKFPIEKNSIKVYVNISNYQYKSTLNTLQLHYKSITSKLEDSSECNQNSKEINIKTNDIENSQEKGSINHQSYVTIENQNKLLYGRFIDRVISNGRPTFATTSIIEKDSKSITISMNLPHCNECLIDPDFSVLISPNFVDSCNNNSKNNYIIPVAVAIPVAGVSAISAASIFFYKRRIKNLEMKNISKKLNELKNK</sequence>
<dbReference type="RefSeq" id="XP_003292117.1">
    <property type="nucleotide sequence ID" value="XM_003292069.1"/>
</dbReference>
<dbReference type="InterPro" id="IPR000742">
    <property type="entry name" value="EGF"/>
</dbReference>
<dbReference type="Pfam" id="PF07974">
    <property type="entry name" value="EGF_2"/>
    <property type="match status" value="1"/>
</dbReference>
<evidence type="ECO:0000313" key="7">
    <source>
        <dbReference type="Proteomes" id="UP000001064"/>
    </source>
</evidence>
<dbReference type="InterPro" id="IPR053331">
    <property type="entry name" value="EGF-like_comC"/>
</dbReference>
<keyword evidence="4" id="KW-0732">Signal</keyword>
<dbReference type="eggNOG" id="KOG1225">
    <property type="taxonomic scope" value="Eukaryota"/>
</dbReference>
<proteinExistence type="predicted"/>
<dbReference type="InterPro" id="IPR057014">
    <property type="entry name" value="B-sand_ComC_1st"/>
</dbReference>
<feature type="domain" description="EGF-like" evidence="5">
    <location>
        <begin position="921"/>
        <end position="955"/>
    </location>
</feature>
<dbReference type="Pfam" id="PF22933">
    <property type="entry name" value="ComC_SSD"/>
    <property type="match status" value="1"/>
</dbReference>
<reference evidence="7" key="1">
    <citation type="journal article" date="2011" name="Genome Biol.">
        <title>Comparative genomics of the social amoebae Dictyostelium discoideum and Dictyostelium purpureum.</title>
        <authorList>
            <consortium name="US DOE Joint Genome Institute (JGI-PGF)"/>
            <person name="Sucgang R."/>
            <person name="Kuo A."/>
            <person name="Tian X."/>
            <person name="Salerno W."/>
            <person name="Parikh A."/>
            <person name="Feasley C.L."/>
            <person name="Dalin E."/>
            <person name="Tu H."/>
            <person name="Huang E."/>
            <person name="Barry K."/>
            <person name="Lindquist E."/>
            <person name="Shapiro H."/>
            <person name="Bruce D."/>
            <person name="Schmutz J."/>
            <person name="Salamov A."/>
            <person name="Fey P."/>
            <person name="Gaudet P."/>
            <person name="Anjard C."/>
            <person name="Babu M.M."/>
            <person name="Basu S."/>
            <person name="Bushmanova Y."/>
            <person name="van der Wel H."/>
            <person name="Katoh-Kurasawa M."/>
            <person name="Dinh C."/>
            <person name="Coutinho P.M."/>
            <person name="Saito T."/>
            <person name="Elias M."/>
            <person name="Schaap P."/>
            <person name="Kay R.R."/>
            <person name="Henrissat B."/>
            <person name="Eichinger L."/>
            <person name="Rivero F."/>
            <person name="Putnam N.H."/>
            <person name="West C.M."/>
            <person name="Loomis W.F."/>
            <person name="Chisholm R.L."/>
            <person name="Shaulsky G."/>
            <person name="Strassmann J.E."/>
            <person name="Queller D.C."/>
            <person name="Kuspa A."/>
            <person name="Grigoriev I.V."/>
        </authorList>
    </citation>
    <scope>NUCLEOTIDE SEQUENCE [LARGE SCALE GENOMIC DNA]</scope>
    <source>
        <strain evidence="7">QSDP1</strain>
    </source>
</reference>
<feature type="transmembrane region" description="Helical" evidence="3">
    <location>
        <begin position="1325"/>
        <end position="1349"/>
    </location>
</feature>
<evidence type="ECO:0000256" key="1">
    <source>
        <dbReference type="ARBA" id="ARBA00023157"/>
    </source>
</evidence>
<dbReference type="InterPro" id="IPR054484">
    <property type="entry name" value="ComC_SSD"/>
</dbReference>
<dbReference type="PANTHER" id="PTHR24032">
    <property type="entry name" value="EGF-LIKE DOMAIN-CONTAINING PROTEIN-RELATED-RELATED"/>
    <property type="match status" value="1"/>
</dbReference>
<accession>F0ZXG9</accession>
<dbReference type="InParanoid" id="F0ZXG9"/>
<feature type="chain" id="PRO_5003262888" description="EGF-like domain-containing protein" evidence="4">
    <location>
        <begin position="21"/>
        <end position="1371"/>
    </location>
</feature>
<evidence type="ECO:0000259" key="5">
    <source>
        <dbReference type="PROSITE" id="PS50026"/>
    </source>
</evidence>
<feature type="domain" description="EGF-like" evidence="5">
    <location>
        <begin position="607"/>
        <end position="641"/>
    </location>
</feature>
<dbReference type="Gene3D" id="2.10.25.10">
    <property type="entry name" value="Laminin"/>
    <property type="match status" value="4"/>
</dbReference>
<dbReference type="InterPro" id="IPR057013">
    <property type="entry name" value="LRR_ComC"/>
</dbReference>
<feature type="disulfide bond" evidence="2">
    <location>
        <begin position="776"/>
        <end position="785"/>
    </location>
</feature>
<keyword evidence="2" id="KW-0245">EGF-like domain</keyword>
<protein>
    <recommendedName>
        <fullName evidence="5">EGF-like domain-containing protein</fullName>
    </recommendedName>
</protein>
<dbReference type="FunCoup" id="F0ZXG9">
    <property type="interactions" value="725"/>
</dbReference>
<dbReference type="Pfam" id="PF25024">
    <property type="entry name" value="EGF_TEN"/>
    <property type="match status" value="1"/>
</dbReference>
<feature type="domain" description="EGF-like" evidence="5">
    <location>
        <begin position="753"/>
        <end position="786"/>
    </location>
</feature>
<feature type="domain" description="EGF-like" evidence="5">
    <location>
        <begin position="855"/>
        <end position="889"/>
    </location>
</feature>
<evidence type="ECO:0000256" key="2">
    <source>
        <dbReference type="PROSITE-ProRule" id="PRU00076"/>
    </source>
</evidence>
<comment type="caution">
    <text evidence="2">Lacks conserved residue(s) required for the propagation of feature annotation.</text>
</comment>
<dbReference type="PRINTS" id="PR00011">
    <property type="entry name" value="EGFLAMININ"/>
</dbReference>
<dbReference type="InterPro" id="IPR002909">
    <property type="entry name" value="IPT_dom"/>
</dbReference>
<dbReference type="GeneID" id="10505864"/>
<feature type="disulfide bond" evidence="2">
    <location>
        <begin position="757"/>
        <end position="767"/>
    </location>
</feature>
<dbReference type="VEuPathDB" id="AmoebaDB:DICPUDRAFT_82750"/>
<keyword evidence="3" id="KW-0472">Membrane</keyword>
<dbReference type="OMA" id="CTTFAPK"/>
<dbReference type="OrthoDB" id="6130531at2759"/>
<dbReference type="PROSITE" id="PS00022">
    <property type="entry name" value="EGF_1"/>
    <property type="match status" value="7"/>
</dbReference>
<dbReference type="PROSITE" id="PS50026">
    <property type="entry name" value="EGF_3"/>
    <property type="match status" value="7"/>
</dbReference>
<feature type="signal peptide" evidence="4">
    <location>
        <begin position="1"/>
        <end position="20"/>
    </location>
</feature>
<feature type="domain" description="EGF-like" evidence="5">
    <location>
        <begin position="788"/>
        <end position="821"/>
    </location>
</feature>
<name>F0ZXG9_DICPU</name>
<keyword evidence="7" id="KW-1185">Reference proteome</keyword>
<gene>
    <name evidence="6" type="ORF">DICPUDRAFT_82750</name>
</gene>
<feature type="disulfide bond" evidence="2">
    <location>
        <begin position="792"/>
        <end position="802"/>
    </location>
</feature>
<dbReference type="PANTHER" id="PTHR24032:SF72">
    <property type="entry name" value="EGF-LIKE DOMAIN-CONTAINING PROTEIN COMC"/>
    <property type="match status" value="1"/>
</dbReference>
<dbReference type="InterPro" id="IPR057015">
    <property type="entry name" value="B-sand_ComC_2nd"/>
</dbReference>
<feature type="disulfide bond" evidence="2">
    <location>
        <begin position="945"/>
        <end position="954"/>
    </location>
</feature>
<dbReference type="Pfam" id="PF24142">
    <property type="entry name" value="Beta-sand_ComC_1st"/>
    <property type="match status" value="1"/>
</dbReference>
<evidence type="ECO:0000256" key="3">
    <source>
        <dbReference type="SAM" id="Phobius"/>
    </source>
</evidence>
<evidence type="ECO:0000256" key="4">
    <source>
        <dbReference type="SAM" id="SignalP"/>
    </source>
</evidence>
<dbReference type="CDD" id="cd00603">
    <property type="entry name" value="IPT_PCSR"/>
    <property type="match status" value="1"/>
</dbReference>
<organism evidence="6 7">
    <name type="scientific">Dictyostelium purpureum</name>
    <name type="common">Slime mold</name>
    <dbReference type="NCBI Taxonomy" id="5786"/>
    <lineage>
        <taxon>Eukaryota</taxon>
        <taxon>Amoebozoa</taxon>
        <taxon>Evosea</taxon>
        <taxon>Eumycetozoa</taxon>
        <taxon>Dictyostelia</taxon>
        <taxon>Dictyosteliales</taxon>
        <taxon>Dictyosteliaceae</taxon>
        <taxon>Dictyostelium</taxon>
    </lineage>
</organism>
<dbReference type="EMBL" id="GL871259">
    <property type="protein sequence ID" value="EGC31369.1"/>
    <property type="molecule type" value="Genomic_DNA"/>
</dbReference>
<feature type="disulfide bond" evidence="2">
    <location>
        <begin position="631"/>
        <end position="640"/>
    </location>
</feature>